<dbReference type="GO" id="GO:0017000">
    <property type="term" value="P:antibiotic biosynthetic process"/>
    <property type="evidence" value="ECO:0007669"/>
    <property type="project" value="UniProtKB-ARBA"/>
</dbReference>
<dbReference type="RefSeq" id="WP_136722999.1">
    <property type="nucleotide sequence ID" value="NZ_SUMC01000006.1"/>
</dbReference>
<comment type="caution">
    <text evidence="2">The sequence shown here is derived from an EMBL/GenBank/DDBJ whole genome shotgun (WGS) entry which is preliminary data.</text>
</comment>
<dbReference type="SUPFAM" id="SSF53335">
    <property type="entry name" value="S-adenosyl-L-methionine-dependent methyltransferases"/>
    <property type="match status" value="1"/>
</dbReference>
<keyword evidence="3" id="KW-1185">Reference proteome</keyword>
<evidence type="ECO:0000256" key="1">
    <source>
        <dbReference type="ARBA" id="ARBA00022679"/>
    </source>
</evidence>
<dbReference type="Gene3D" id="3.40.50.150">
    <property type="entry name" value="Vaccinia Virus protein VP39"/>
    <property type="match status" value="1"/>
</dbReference>
<dbReference type="CDD" id="cd02440">
    <property type="entry name" value="AdoMet_MTases"/>
    <property type="match status" value="1"/>
</dbReference>
<evidence type="ECO:0000313" key="2">
    <source>
        <dbReference type="EMBL" id="TKA12004.1"/>
    </source>
</evidence>
<gene>
    <name evidence="2" type="ORF">FCI23_09385</name>
</gene>
<dbReference type="PANTHER" id="PTHR43861">
    <property type="entry name" value="TRANS-ACONITATE 2-METHYLTRANSFERASE-RELATED"/>
    <property type="match status" value="1"/>
</dbReference>
<keyword evidence="1 2" id="KW-0808">Transferase</keyword>
<dbReference type="GO" id="GO:0032259">
    <property type="term" value="P:methylation"/>
    <property type="evidence" value="ECO:0007669"/>
    <property type="project" value="UniProtKB-KW"/>
</dbReference>
<dbReference type="Pfam" id="PF13489">
    <property type="entry name" value="Methyltransf_23"/>
    <property type="match status" value="1"/>
</dbReference>
<evidence type="ECO:0000313" key="3">
    <source>
        <dbReference type="Proteomes" id="UP000305778"/>
    </source>
</evidence>
<reference evidence="2 3" key="1">
    <citation type="submission" date="2019-04" db="EMBL/GenBank/DDBJ databases">
        <title>Streptomyces oryziradicis sp. nov., a novel actinomycete isolated from rhizosphere soil of rice (Oryza sativa L.).</title>
        <authorList>
            <person name="Li C."/>
        </authorList>
    </citation>
    <scope>NUCLEOTIDE SEQUENCE [LARGE SCALE GENOMIC DNA]</scope>
    <source>
        <strain evidence="2 3">NEAU-C40</strain>
    </source>
</reference>
<protein>
    <submittedName>
        <fullName evidence="2">Methyltransferase domain-containing protein</fullName>
    </submittedName>
</protein>
<sequence>MTASAEEPSYAFDNNDPEAAARHDHLAEVLDELTVSRLSGLGDLTGRACLEIGAGGGSIARWLAGATGPYGRVLAADINTRYLKPGAGFEVLRHDLASEPVPEGPWDVIHARLVLLHLPQRREILRRLAAALTPGGALVVEDFETTFRKSVLAAPTPEAAALVDTYHNALVERVLPAHGNDPTWAGRVHSVMLAEGLAGVDTVVYARSWPGGTAGALLIAVNIAQARGDFLAAGMSAAQLDELALLAADPRLVVRNPLTYSTIGLRQDG</sequence>
<keyword evidence="2" id="KW-0489">Methyltransferase</keyword>
<dbReference type="Proteomes" id="UP000305778">
    <property type="component" value="Unassembled WGS sequence"/>
</dbReference>
<dbReference type="AlphaFoldDB" id="A0A4U0SPM9"/>
<proteinExistence type="predicted"/>
<dbReference type="OrthoDB" id="3469983at2"/>
<dbReference type="GO" id="GO:0008168">
    <property type="term" value="F:methyltransferase activity"/>
    <property type="evidence" value="ECO:0007669"/>
    <property type="project" value="UniProtKB-KW"/>
</dbReference>
<dbReference type="InterPro" id="IPR029063">
    <property type="entry name" value="SAM-dependent_MTases_sf"/>
</dbReference>
<dbReference type="EMBL" id="SUMC01000006">
    <property type="protein sequence ID" value="TKA12004.1"/>
    <property type="molecule type" value="Genomic_DNA"/>
</dbReference>
<organism evidence="2 3">
    <name type="scientific">Actinacidiphila oryziradicis</name>
    <dbReference type="NCBI Taxonomy" id="2571141"/>
    <lineage>
        <taxon>Bacteria</taxon>
        <taxon>Bacillati</taxon>
        <taxon>Actinomycetota</taxon>
        <taxon>Actinomycetes</taxon>
        <taxon>Kitasatosporales</taxon>
        <taxon>Streptomycetaceae</taxon>
        <taxon>Actinacidiphila</taxon>
    </lineage>
</organism>
<name>A0A4U0SPM9_9ACTN</name>
<accession>A0A4U0SPM9</accession>
<dbReference type="PANTHER" id="PTHR43861:SF3">
    <property type="entry name" value="PUTATIVE (AFU_ORTHOLOGUE AFUA_2G14390)-RELATED"/>
    <property type="match status" value="1"/>
</dbReference>